<dbReference type="EC" id="3.4.24.-" evidence="10"/>
<evidence type="ECO:0000313" key="13">
    <source>
        <dbReference type="EMBL" id="ADY40708.1"/>
    </source>
</evidence>
<feature type="domain" description="Peptidase M12A" evidence="12">
    <location>
        <begin position="205"/>
        <end position="400"/>
    </location>
</feature>
<dbReference type="GO" id="GO:0004222">
    <property type="term" value="F:metalloendopeptidase activity"/>
    <property type="evidence" value="ECO:0007669"/>
    <property type="project" value="UniProtKB-UniRule"/>
</dbReference>
<feature type="active site" evidence="9">
    <location>
        <position position="298"/>
    </location>
</feature>
<dbReference type="InterPro" id="IPR001506">
    <property type="entry name" value="Peptidase_M12A"/>
</dbReference>
<evidence type="ECO:0000256" key="3">
    <source>
        <dbReference type="ARBA" id="ARBA00022723"/>
    </source>
</evidence>
<evidence type="ECO:0000256" key="7">
    <source>
        <dbReference type="ARBA" id="ARBA00023157"/>
    </source>
</evidence>
<feature type="binding site" evidence="9">
    <location>
        <position position="301"/>
    </location>
    <ligand>
        <name>Zn(2+)</name>
        <dbReference type="ChEBI" id="CHEBI:29105"/>
        <note>catalytic</note>
    </ligand>
</feature>
<dbReference type="GO" id="GO:0006508">
    <property type="term" value="P:proteolysis"/>
    <property type="evidence" value="ECO:0007669"/>
    <property type="project" value="UniProtKB-KW"/>
</dbReference>
<evidence type="ECO:0000256" key="2">
    <source>
        <dbReference type="ARBA" id="ARBA00022670"/>
    </source>
</evidence>
<feature type="transmembrane region" description="Helical" evidence="11">
    <location>
        <begin position="12"/>
        <end position="29"/>
    </location>
</feature>
<keyword evidence="11" id="KW-1133">Transmembrane helix</keyword>
<dbReference type="PANTHER" id="PTHR10127">
    <property type="entry name" value="DISCOIDIN, CUB, EGF, LAMININ , AND ZINC METALLOPROTEASE DOMAIN CONTAINING"/>
    <property type="match status" value="1"/>
</dbReference>
<evidence type="ECO:0000256" key="9">
    <source>
        <dbReference type="PROSITE-ProRule" id="PRU01211"/>
    </source>
</evidence>
<keyword evidence="11" id="KW-0472">Membrane</keyword>
<dbReference type="GO" id="GO:0018996">
    <property type="term" value="P:molting cycle, collagen and cuticulin-based cuticle"/>
    <property type="evidence" value="ECO:0007669"/>
    <property type="project" value="UniProtKB-ARBA"/>
</dbReference>
<reference evidence="13" key="1">
    <citation type="journal article" date="2011" name="Genome Res.">
        <title>Deep small RNA sequencing from the nematode Ascaris reveals conservation, functional diversification, and novel developmental profiles.</title>
        <authorList>
            <person name="Wang J."/>
            <person name="Czech B."/>
            <person name="Crunk A."/>
            <person name="Wallace A."/>
            <person name="Mitreva M."/>
            <person name="Hannon G.J."/>
            <person name="Davis R.E."/>
        </authorList>
    </citation>
    <scope>NUCLEOTIDE SEQUENCE</scope>
</reference>
<keyword evidence="5 9" id="KW-0862">Zinc</keyword>
<dbReference type="EMBL" id="JI164983">
    <property type="protein sequence ID" value="ADY40708.1"/>
    <property type="molecule type" value="mRNA"/>
</dbReference>
<dbReference type="SUPFAM" id="SSF55486">
    <property type="entry name" value="Metalloproteases ('zincins'), catalytic domain"/>
    <property type="match status" value="1"/>
</dbReference>
<dbReference type="InterPro" id="IPR024079">
    <property type="entry name" value="MetalloPept_cat_dom_sf"/>
</dbReference>
<dbReference type="InterPro" id="IPR034035">
    <property type="entry name" value="Astacin-like_dom"/>
</dbReference>
<keyword evidence="6 9" id="KW-0482">Metalloprotease</keyword>
<evidence type="ECO:0000256" key="11">
    <source>
        <dbReference type="SAM" id="Phobius"/>
    </source>
</evidence>
<keyword evidence="11" id="KW-0812">Transmembrane</keyword>
<keyword evidence="3 9" id="KW-0479">Metal-binding</keyword>
<dbReference type="PANTHER" id="PTHR10127:SF877">
    <property type="entry name" value="ZINC METALLOPROTEINASE NAS-34"/>
    <property type="match status" value="1"/>
</dbReference>
<protein>
    <recommendedName>
        <fullName evidence="10">Metalloendopeptidase</fullName>
        <ecNumber evidence="10">3.4.24.-</ecNumber>
    </recommendedName>
</protein>
<feature type="transmembrane region" description="Helical" evidence="11">
    <location>
        <begin position="81"/>
        <end position="101"/>
    </location>
</feature>
<dbReference type="AlphaFoldDB" id="F1KS54"/>
<dbReference type="Pfam" id="PF01400">
    <property type="entry name" value="Astacin"/>
    <property type="match status" value="1"/>
</dbReference>
<organism evidence="13">
    <name type="scientific">Ascaris suum</name>
    <name type="common">Pig roundworm</name>
    <name type="synonym">Ascaris lumbricoides</name>
    <dbReference type="NCBI Taxonomy" id="6253"/>
    <lineage>
        <taxon>Eukaryota</taxon>
        <taxon>Metazoa</taxon>
        <taxon>Ecdysozoa</taxon>
        <taxon>Nematoda</taxon>
        <taxon>Chromadorea</taxon>
        <taxon>Rhabditida</taxon>
        <taxon>Spirurina</taxon>
        <taxon>Ascaridomorpha</taxon>
        <taxon>Ascaridoidea</taxon>
        <taxon>Ascarididae</taxon>
        <taxon>Ascaris</taxon>
    </lineage>
</organism>
<evidence type="ECO:0000256" key="8">
    <source>
        <dbReference type="ARBA" id="ARBA00023180"/>
    </source>
</evidence>
<evidence type="ECO:0000256" key="1">
    <source>
        <dbReference type="ARBA" id="ARBA00022536"/>
    </source>
</evidence>
<evidence type="ECO:0000256" key="10">
    <source>
        <dbReference type="RuleBase" id="RU361183"/>
    </source>
</evidence>
<dbReference type="MEROPS" id="M12.A25"/>
<keyword evidence="7" id="KW-1015">Disulfide bond</keyword>
<dbReference type="Gene3D" id="3.40.390.10">
    <property type="entry name" value="Collagenase (Catalytic Domain)"/>
    <property type="match status" value="1"/>
</dbReference>
<proteinExistence type="evidence at transcript level"/>
<evidence type="ECO:0000256" key="6">
    <source>
        <dbReference type="ARBA" id="ARBA00023049"/>
    </source>
</evidence>
<comment type="caution">
    <text evidence="9">Lacks conserved residue(s) required for the propagation of feature annotation.</text>
</comment>
<dbReference type="PROSITE" id="PS51864">
    <property type="entry name" value="ASTACIN"/>
    <property type="match status" value="1"/>
</dbReference>
<dbReference type="PRINTS" id="PR00480">
    <property type="entry name" value="ASTACIN"/>
</dbReference>
<keyword evidence="4 9" id="KW-0378">Hydrolase</keyword>
<name>F1KS54_ASCSU</name>
<dbReference type="SMART" id="SM00235">
    <property type="entry name" value="ZnMc"/>
    <property type="match status" value="1"/>
</dbReference>
<keyword evidence="1" id="KW-0245">EGF-like domain</keyword>
<sequence length="475" mass="53808">MDDNVPCVNTNGAITAKSFKICAFLIIAYNDRMRPSRKFSCEWHRHSHRIRVYLVRFRVLFERRFIERHQVRALKLATRKMVSPIYSLFIFIAFQPAYALYINQQPDDGQTTLAADSFQRFTENMYKLQIIQYKIFRLKYPSVEQRIIPGNFTTQYASRPEELPYLFQGDMILTDQQMAAVIEYAQEQLEELQRKSDDSMIPKQRTMTADLSLRWQKFPIPFILQSGVDANAILAGIRLWEQNTCLTFKQVTTTANQGSMLRFIKGNGCYSYIGRISNGPQDISIGYGCTAVGIVAHEIGHALGLYHEQARYDRDSHVRVLTQNIQSGYANQFSKQSQNSMVTYGVKYDYGSVMHYPSDGFSANGRDTLEALDPNYQSTIGQRTGLSFSDAKKVNLAYCNGTCYHRLQCQYGGYTDPKDCSRCKCTEGLGGTLCGEPLQTSKNCGTLSLTATPSFKTLSQSGTGSCNFMITACLL</sequence>
<evidence type="ECO:0000259" key="12">
    <source>
        <dbReference type="PROSITE" id="PS51864"/>
    </source>
</evidence>
<feature type="binding site" evidence="9">
    <location>
        <position position="297"/>
    </location>
    <ligand>
        <name>Zn(2+)</name>
        <dbReference type="ChEBI" id="CHEBI:29105"/>
        <note>catalytic</note>
    </ligand>
</feature>
<accession>F1KS54</accession>
<dbReference type="InterPro" id="IPR006026">
    <property type="entry name" value="Peptidase_Metallo"/>
</dbReference>
<dbReference type="GO" id="GO:0008270">
    <property type="term" value="F:zinc ion binding"/>
    <property type="evidence" value="ECO:0007669"/>
    <property type="project" value="UniProtKB-UniRule"/>
</dbReference>
<dbReference type="FunFam" id="3.40.390.10:FF:000028">
    <property type="entry name" value="Zinc metalloproteinase"/>
    <property type="match status" value="1"/>
</dbReference>
<feature type="binding site" evidence="9">
    <location>
        <position position="307"/>
    </location>
    <ligand>
        <name>Zn(2+)</name>
        <dbReference type="ChEBI" id="CHEBI:29105"/>
        <note>catalytic</note>
    </ligand>
</feature>
<keyword evidence="2 9" id="KW-0645">Protease</keyword>
<evidence type="ECO:0000256" key="5">
    <source>
        <dbReference type="ARBA" id="ARBA00022833"/>
    </source>
</evidence>
<keyword evidence="8" id="KW-0325">Glycoprotein</keyword>
<dbReference type="CDD" id="cd04280">
    <property type="entry name" value="ZnMc_astacin_like"/>
    <property type="match status" value="1"/>
</dbReference>
<comment type="cofactor">
    <cofactor evidence="9 10">
        <name>Zn(2+)</name>
        <dbReference type="ChEBI" id="CHEBI:29105"/>
    </cofactor>
    <text evidence="9 10">Binds 1 zinc ion per subunit.</text>
</comment>
<evidence type="ECO:0000256" key="4">
    <source>
        <dbReference type="ARBA" id="ARBA00022801"/>
    </source>
</evidence>